<feature type="transmembrane region" description="Helical" evidence="7">
    <location>
        <begin position="131"/>
        <end position="154"/>
    </location>
</feature>
<dbReference type="PANTHER" id="PTHR33048">
    <property type="entry name" value="PTH11-LIKE INTEGRAL MEMBRANE PROTEIN (AFU_ORTHOLOGUE AFUA_5G11245)"/>
    <property type="match status" value="1"/>
</dbReference>
<evidence type="ECO:0000256" key="2">
    <source>
        <dbReference type="ARBA" id="ARBA00022692"/>
    </source>
</evidence>
<reference evidence="9" key="2">
    <citation type="journal article" date="2023" name="IMA Fungus">
        <title>Comparative genomic study of the Penicillium genus elucidates a diverse pangenome and 15 lateral gene transfer events.</title>
        <authorList>
            <person name="Petersen C."/>
            <person name="Sorensen T."/>
            <person name="Nielsen M.R."/>
            <person name="Sondergaard T.E."/>
            <person name="Sorensen J.L."/>
            <person name="Fitzpatrick D.A."/>
            <person name="Frisvad J.C."/>
            <person name="Nielsen K.L."/>
        </authorList>
    </citation>
    <scope>NUCLEOTIDE SEQUENCE</scope>
    <source>
        <strain evidence="9">IBT 17660</strain>
    </source>
</reference>
<evidence type="ECO:0000256" key="4">
    <source>
        <dbReference type="ARBA" id="ARBA00023136"/>
    </source>
</evidence>
<dbReference type="OrthoDB" id="5329176at2759"/>
<accession>A0A9X0BN21</accession>
<comment type="similarity">
    <text evidence="5">Belongs to the SAT4 family.</text>
</comment>
<evidence type="ECO:0000256" key="7">
    <source>
        <dbReference type="SAM" id="Phobius"/>
    </source>
</evidence>
<feature type="transmembrane region" description="Helical" evidence="7">
    <location>
        <begin position="211"/>
        <end position="235"/>
    </location>
</feature>
<reference evidence="9" key="1">
    <citation type="submission" date="2022-12" db="EMBL/GenBank/DDBJ databases">
        <authorList>
            <person name="Petersen C."/>
        </authorList>
    </citation>
    <scope>NUCLEOTIDE SEQUENCE</scope>
    <source>
        <strain evidence="9">IBT 17660</strain>
    </source>
</reference>
<evidence type="ECO:0000313" key="10">
    <source>
        <dbReference type="Proteomes" id="UP001147760"/>
    </source>
</evidence>
<comment type="subcellular location">
    <subcellularLocation>
        <location evidence="1">Membrane</location>
        <topology evidence="1">Multi-pass membrane protein</topology>
    </subcellularLocation>
</comment>
<protein>
    <recommendedName>
        <fullName evidence="8">Rhodopsin domain-containing protein</fullName>
    </recommendedName>
</protein>
<evidence type="ECO:0000256" key="6">
    <source>
        <dbReference type="SAM" id="MobiDB-lite"/>
    </source>
</evidence>
<feature type="domain" description="Rhodopsin" evidence="8">
    <location>
        <begin position="27"/>
        <end position="276"/>
    </location>
</feature>
<keyword evidence="4 7" id="KW-0472">Membrane</keyword>
<evidence type="ECO:0000259" key="8">
    <source>
        <dbReference type="Pfam" id="PF20684"/>
    </source>
</evidence>
<organism evidence="9 10">
    <name type="scientific">Penicillium desertorum</name>
    <dbReference type="NCBI Taxonomy" id="1303715"/>
    <lineage>
        <taxon>Eukaryota</taxon>
        <taxon>Fungi</taxon>
        <taxon>Dikarya</taxon>
        <taxon>Ascomycota</taxon>
        <taxon>Pezizomycotina</taxon>
        <taxon>Eurotiomycetes</taxon>
        <taxon>Eurotiomycetidae</taxon>
        <taxon>Eurotiales</taxon>
        <taxon>Aspergillaceae</taxon>
        <taxon>Penicillium</taxon>
    </lineage>
</organism>
<evidence type="ECO:0000256" key="1">
    <source>
        <dbReference type="ARBA" id="ARBA00004141"/>
    </source>
</evidence>
<proteinExistence type="inferred from homology"/>
<feature type="transmembrane region" description="Helical" evidence="7">
    <location>
        <begin position="102"/>
        <end position="119"/>
    </location>
</feature>
<dbReference type="Proteomes" id="UP001147760">
    <property type="component" value="Unassembled WGS sequence"/>
</dbReference>
<keyword evidence="10" id="KW-1185">Reference proteome</keyword>
<evidence type="ECO:0000313" key="9">
    <source>
        <dbReference type="EMBL" id="KAJ5473048.1"/>
    </source>
</evidence>
<feature type="transmembrane region" description="Helical" evidence="7">
    <location>
        <begin position="174"/>
        <end position="199"/>
    </location>
</feature>
<keyword evidence="2 7" id="KW-0812">Transmembrane</keyword>
<evidence type="ECO:0000256" key="3">
    <source>
        <dbReference type="ARBA" id="ARBA00022989"/>
    </source>
</evidence>
<dbReference type="GO" id="GO:0016020">
    <property type="term" value="C:membrane"/>
    <property type="evidence" value="ECO:0007669"/>
    <property type="project" value="UniProtKB-SubCell"/>
</dbReference>
<feature type="transmembrane region" description="Helical" evidence="7">
    <location>
        <begin position="12"/>
        <end position="31"/>
    </location>
</feature>
<keyword evidence="3 7" id="KW-1133">Transmembrane helix</keyword>
<dbReference type="AlphaFoldDB" id="A0A9X0BN21"/>
<dbReference type="PANTHER" id="PTHR33048:SF55">
    <property type="entry name" value="INTEGRAL MEMBRANE PROTEIN"/>
    <property type="match status" value="1"/>
</dbReference>
<dbReference type="EMBL" id="JAPWDO010000004">
    <property type="protein sequence ID" value="KAJ5473048.1"/>
    <property type="molecule type" value="Genomic_DNA"/>
</dbReference>
<dbReference type="InterPro" id="IPR052337">
    <property type="entry name" value="SAT4-like"/>
</dbReference>
<feature type="transmembrane region" description="Helical" evidence="7">
    <location>
        <begin position="43"/>
        <end position="64"/>
    </location>
</feature>
<gene>
    <name evidence="9" type="ORF">N7530_007049</name>
</gene>
<sequence length="377" mass="41235">MIDDYHQKTALGIVVAFTILGGIAVLLRLWSRWLSRSALTSDDYLIVVGYILAISQSVTSWYFIKTNYVGIHVWDIPEKLQSQTRAEQRLTRTKQWNLANQLLYNPALTVVKLSIMVFLRRLDSRSRVVKYLIWSSFVVVISLFIAVLFVDIFQCHPVQYVYDTTISGGKYINQGAFFVSTAALNLFTDIMVLSIPIIITGRLQMPFRRKIAVCIILCLGGVATAIGVWRIIILAQGFLSDTPKPDATYGIGFCSSAIEVNVAVVTACGPSLKAISSRFLPRLLDSSRGKSTYGAGTGSGRGVGSRRLRSNVFKSSSHAQPSVISGGDSSSLSSLDVNGIIKTTDISVGYSMEPRVGDGRSQEGRPASVDNTIDEDA</sequence>
<dbReference type="Pfam" id="PF20684">
    <property type="entry name" value="Fung_rhodopsin"/>
    <property type="match status" value="1"/>
</dbReference>
<dbReference type="InterPro" id="IPR049326">
    <property type="entry name" value="Rhodopsin_dom_fungi"/>
</dbReference>
<comment type="caution">
    <text evidence="9">The sequence shown here is derived from an EMBL/GenBank/DDBJ whole genome shotgun (WGS) entry which is preliminary data.</text>
</comment>
<name>A0A9X0BN21_9EURO</name>
<feature type="region of interest" description="Disordered" evidence="6">
    <location>
        <begin position="351"/>
        <end position="377"/>
    </location>
</feature>
<evidence type="ECO:0000256" key="5">
    <source>
        <dbReference type="ARBA" id="ARBA00038359"/>
    </source>
</evidence>